<sequence>MDFLILRVISLKDGHFCQTPPPTGPTSSLHHVLPTPPFNTTNTIIGHHPTPSQTNPSPVNYRTPQILDLLFSFDIRTFFVFVIFLEV</sequence>
<protein>
    <submittedName>
        <fullName evidence="1">Uncharacterized protein</fullName>
    </submittedName>
</protein>
<evidence type="ECO:0000313" key="2">
    <source>
        <dbReference type="Proteomes" id="UP001157418"/>
    </source>
</evidence>
<gene>
    <name evidence="1" type="ORF">LVIROSA_LOCUS17265</name>
</gene>
<name>A0AAU9MRH1_9ASTR</name>
<keyword evidence="2" id="KW-1185">Reference proteome</keyword>
<evidence type="ECO:0000313" key="1">
    <source>
        <dbReference type="EMBL" id="CAH1430493.1"/>
    </source>
</evidence>
<dbReference type="AlphaFoldDB" id="A0AAU9MRH1"/>
<organism evidence="1 2">
    <name type="scientific">Lactuca virosa</name>
    <dbReference type="NCBI Taxonomy" id="75947"/>
    <lineage>
        <taxon>Eukaryota</taxon>
        <taxon>Viridiplantae</taxon>
        <taxon>Streptophyta</taxon>
        <taxon>Embryophyta</taxon>
        <taxon>Tracheophyta</taxon>
        <taxon>Spermatophyta</taxon>
        <taxon>Magnoliopsida</taxon>
        <taxon>eudicotyledons</taxon>
        <taxon>Gunneridae</taxon>
        <taxon>Pentapetalae</taxon>
        <taxon>asterids</taxon>
        <taxon>campanulids</taxon>
        <taxon>Asterales</taxon>
        <taxon>Asteraceae</taxon>
        <taxon>Cichorioideae</taxon>
        <taxon>Cichorieae</taxon>
        <taxon>Lactucinae</taxon>
        <taxon>Lactuca</taxon>
    </lineage>
</organism>
<dbReference type="Proteomes" id="UP001157418">
    <property type="component" value="Unassembled WGS sequence"/>
</dbReference>
<proteinExistence type="predicted"/>
<comment type="caution">
    <text evidence="1">The sequence shown here is derived from an EMBL/GenBank/DDBJ whole genome shotgun (WGS) entry which is preliminary data.</text>
</comment>
<dbReference type="EMBL" id="CAKMRJ010003334">
    <property type="protein sequence ID" value="CAH1430493.1"/>
    <property type="molecule type" value="Genomic_DNA"/>
</dbReference>
<accession>A0AAU9MRH1</accession>
<reference evidence="1 2" key="1">
    <citation type="submission" date="2022-01" db="EMBL/GenBank/DDBJ databases">
        <authorList>
            <person name="Xiong W."/>
            <person name="Schranz E."/>
        </authorList>
    </citation>
    <scope>NUCLEOTIDE SEQUENCE [LARGE SCALE GENOMIC DNA]</scope>
</reference>